<reference evidence="3" key="1">
    <citation type="journal article" date="2019" name="Int. J. Syst. Evol. Microbiol.">
        <title>The Global Catalogue of Microorganisms (GCM) 10K type strain sequencing project: providing services to taxonomists for standard genome sequencing and annotation.</title>
        <authorList>
            <consortium name="The Broad Institute Genomics Platform"/>
            <consortium name="The Broad Institute Genome Sequencing Center for Infectious Disease"/>
            <person name="Wu L."/>
            <person name="Ma J."/>
        </authorList>
    </citation>
    <scope>NUCLEOTIDE SEQUENCE [LARGE SCALE GENOMIC DNA]</scope>
    <source>
        <strain evidence="3">KACC 12507</strain>
    </source>
</reference>
<sequence>MNKANTRNKQTKVKPQANRRFAFYVIACAIPFVFFLLLEGGLRLIGFGKDVPLFIENPANPQYLLPRPDIMKRYFSDNAAQPNLSLEANFLLAQKPDNGLRIFVQGGSTAAGFPYGLGASLAATLDQRLKQTLPGRHVEVIGTALSAVNSYTLLDFADEIIAQQPDAVLIYAGHNEYLGILGVGSNFTFTGANRTTLWFLYLRQWRVFQLIQNLFFNANLLNGKLSTDESNAQNTLQDADAEHSANAHVKTSAEKMASSRTVMSQVAKHKRIEYQSEMFNAGIEQFARNMALLINKYKDAGIPVFIGTVASNQRDQTPFSSLPASPQHQALFDKMRATSLDNSTDSARKAALGEWQKTSSALISSQSAELHFKVAKHLEALSLYSLAKQHYMLAIEHDLLRFRAPAAINQHIEELSESSPDVYLVDTLEAFEQRSPHGIVGQNLMLEHLHPNLQGYFVLSESFYQSLKGSGLFQPWQNVPIEKAWQQRLVLPSEEYYAFATIQKLKSDYPFVDSPIALKLPAPADWQQELGKDLFEKQINWLFMMEESLKRYRAKNNADMTFKTLQILADALPHNGLYNVQVADIMYKQARLNEALHYYKRARMAGAVGKDIDNKIEGIRRRLNM</sequence>
<evidence type="ECO:0008006" key="4">
    <source>
        <dbReference type="Google" id="ProtNLM"/>
    </source>
</evidence>
<dbReference type="InterPro" id="IPR036514">
    <property type="entry name" value="SGNH_hydro_sf"/>
</dbReference>
<gene>
    <name evidence="2" type="ORF">ACFO4O_03065</name>
</gene>
<keyword evidence="1" id="KW-0812">Transmembrane</keyword>
<dbReference type="SUPFAM" id="SSF52266">
    <property type="entry name" value="SGNH hydrolase"/>
    <property type="match status" value="2"/>
</dbReference>
<keyword evidence="1" id="KW-1133">Transmembrane helix</keyword>
<evidence type="ECO:0000313" key="2">
    <source>
        <dbReference type="EMBL" id="MFC4699134.1"/>
    </source>
</evidence>
<accession>A0ABV9LT22</accession>
<keyword evidence="1" id="KW-0472">Membrane</keyword>
<evidence type="ECO:0000256" key="1">
    <source>
        <dbReference type="SAM" id="Phobius"/>
    </source>
</evidence>
<evidence type="ECO:0000313" key="3">
    <source>
        <dbReference type="Proteomes" id="UP001595897"/>
    </source>
</evidence>
<comment type="caution">
    <text evidence="2">The sequence shown here is derived from an EMBL/GenBank/DDBJ whole genome shotgun (WGS) entry which is preliminary data.</text>
</comment>
<dbReference type="Gene3D" id="3.40.50.1110">
    <property type="entry name" value="SGNH hydrolase"/>
    <property type="match status" value="1"/>
</dbReference>
<feature type="transmembrane region" description="Helical" evidence="1">
    <location>
        <begin position="21"/>
        <end position="38"/>
    </location>
</feature>
<dbReference type="RefSeq" id="WP_382405875.1">
    <property type="nucleotide sequence ID" value="NZ_JBHSGU010000002.1"/>
</dbReference>
<proteinExistence type="predicted"/>
<keyword evidence="3" id="KW-1185">Reference proteome</keyword>
<protein>
    <recommendedName>
        <fullName evidence="4">SGNH hydrolase-type esterase domain-containing protein</fullName>
    </recommendedName>
</protein>
<organism evidence="2 3">
    <name type="scientific">Glaciecola siphonariae</name>
    <dbReference type="NCBI Taxonomy" id="521012"/>
    <lineage>
        <taxon>Bacteria</taxon>
        <taxon>Pseudomonadati</taxon>
        <taxon>Pseudomonadota</taxon>
        <taxon>Gammaproteobacteria</taxon>
        <taxon>Alteromonadales</taxon>
        <taxon>Alteromonadaceae</taxon>
        <taxon>Glaciecola</taxon>
    </lineage>
</organism>
<name>A0ABV9LT22_9ALTE</name>
<dbReference type="EMBL" id="JBHSGU010000002">
    <property type="protein sequence ID" value="MFC4699134.1"/>
    <property type="molecule type" value="Genomic_DNA"/>
</dbReference>
<dbReference type="Proteomes" id="UP001595897">
    <property type="component" value="Unassembled WGS sequence"/>
</dbReference>